<accession>A0A0T6AYF4</accession>
<evidence type="ECO:0000256" key="1">
    <source>
        <dbReference type="ARBA" id="ARBA00004123"/>
    </source>
</evidence>
<reference evidence="4 5" key="1">
    <citation type="submission" date="2015-09" db="EMBL/GenBank/DDBJ databases">
        <title>Draft genome of the scarab beetle Oryctes borbonicus.</title>
        <authorList>
            <person name="Meyer J.M."/>
            <person name="Markov G.V."/>
            <person name="Baskaran P."/>
            <person name="Herrmann M."/>
            <person name="Sommer R.J."/>
            <person name="Roedelsperger C."/>
        </authorList>
    </citation>
    <scope>NUCLEOTIDE SEQUENCE [LARGE SCALE GENOMIC DNA]</scope>
    <source>
        <strain evidence="4">OB123</strain>
        <tissue evidence="4">Whole animal</tissue>
    </source>
</reference>
<keyword evidence="5" id="KW-1185">Reference proteome</keyword>
<evidence type="ECO:0000256" key="2">
    <source>
        <dbReference type="ARBA" id="ARBA00009265"/>
    </source>
</evidence>
<dbReference type="GO" id="GO:1902369">
    <property type="term" value="P:negative regulation of RNA catabolic process"/>
    <property type="evidence" value="ECO:0007669"/>
    <property type="project" value="TreeGrafter"/>
</dbReference>
<protein>
    <submittedName>
        <fullName evidence="4">Uncharacterized protein</fullName>
    </submittedName>
</protein>
<proteinExistence type="inferred from homology"/>
<feature type="non-terminal residue" evidence="4">
    <location>
        <position position="1"/>
    </location>
</feature>
<dbReference type="OrthoDB" id="297219at2759"/>
<dbReference type="InterPro" id="IPR013633">
    <property type="entry name" value="NRDE-2"/>
</dbReference>
<name>A0A0T6AYF4_9SCAR</name>
<evidence type="ECO:0000313" key="5">
    <source>
        <dbReference type="Proteomes" id="UP000051574"/>
    </source>
</evidence>
<dbReference type="PANTHER" id="PTHR13471">
    <property type="entry name" value="TETRATRICOPEPTIDE-LIKE HELICAL"/>
    <property type="match status" value="1"/>
</dbReference>
<dbReference type="Proteomes" id="UP000051574">
    <property type="component" value="Unassembled WGS sequence"/>
</dbReference>
<dbReference type="AlphaFoldDB" id="A0A0T6AYF4"/>
<dbReference type="GO" id="GO:0031048">
    <property type="term" value="P:regulatory ncRNA-mediated heterochromatin formation"/>
    <property type="evidence" value="ECO:0007669"/>
    <property type="project" value="TreeGrafter"/>
</dbReference>
<evidence type="ECO:0000256" key="3">
    <source>
        <dbReference type="ARBA" id="ARBA00023242"/>
    </source>
</evidence>
<evidence type="ECO:0000313" key="4">
    <source>
        <dbReference type="EMBL" id="KRT80090.1"/>
    </source>
</evidence>
<comment type="similarity">
    <text evidence="2">Belongs to the NRDE2 family.</text>
</comment>
<gene>
    <name evidence="4" type="ORF">AMK59_7777</name>
</gene>
<dbReference type="EMBL" id="LJIG01022530">
    <property type="protein sequence ID" value="KRT80090.1"/>
    <property type="molecule type" value="Genomic_DNA"/>
</dbReference>
<dbReference type="PANTHER" id="PTHR13471:SF0">
    <property type="entry name" value="NUCLEAR EXOSOME REGULATOR NRDE2"/>
    <property type="match status" value="1"/>
</dbReference>
<comment type="caution">
    <text evidence="4">The sequence shown here is derived from an EMBL/GenBank/DDBJ whole genome shotgun (WGS) entry which is preliminary data.</text>
</comment>
<organism evidence="4 5">
    <name type="scientific">Oryctes borbonicus</name>
    <dbReference type="NCBI Taxonomy" id="1629725"/>
    <lineage>
        <taxon>Eukaryota</taxon>
        <taxon>Metazoa</taxon>
        <taxon>Ecdysozoa</taxon>
        <taxon>Arthropoda</taxon>
        <taxon>Hexapoda</taxon>
        <taxon>Insecta</taxon>
        <taxon>Pterygota</taxon>
        <taxon>Neoptera</taxon>
        <taxon>Endopterygota</taxon>
        <taxon>Coleoptera</taxon>
        <taxon>Polyphaga</taxon>
        <taxon>Scarabaeiformia</taxon>
        <taxon>Scarabaeidae</taxon>
        <taxon>Dynastinae</taxon>
        <taxon>Oryctes</taxon>
    </lineage>
</organism>
<keyword evidence="3" id="KW-0539">Nucleus</keyword>
<sequence length="226" mass="26577">IEDTLNKLDEKCSENIWEKEILYEFYVAVLFKDCLENPGAGVFKILDNVLTRSIEQYPNNIFMLSVLAKEHNINCCLGQTFWKVKSMLMKTGHVLPNLFLVLIVNQKVSYIQENWIDTFTGERLADHVGLKNRMLSLFRSLTSTDMCTRRCGLIWRLYLQFLHENFDTTLCRDAYYRAVEECPWLKSLYIDAAIYIPAELPTIQDLLIEKRLRLHVTPEELDIMRQ</sequence>
<dbReference type="GO" id="GO:0071013">
    <property type="term" value="C:catalytic step 2 spliceosome"/>
    <property type="evidence" value="ECO:0007669"/>
    <property type="project" value="TreeGrafter"/>
</dbReference>
<comment type="subcellular location">
    <subcellularLocation>
        <location evidence="1">Nucleus</location>
    </subcellularLocation>
</comment>